<accession>H1VC17</accession>
<gene>
    <name evidence="1" type="ORF">CH063_09021</name>
</gene>
<dbReference type="AlphaFoldDB" id="H1VC17"/>
<proteinExistence type="predicted"/>
<reference evidence="2" key="1">
    <citation type="journal article" date="2012" name="Nat. Genet.">
        <title>Lifestyle transitions in plant pathogenic Colletotrichum fungi deciphered by genome and transcriptome analyses.</title>
        <authorList>
            <person name="O'Connell R.J."/>
            <person name="Thon M.R."/>
            <person name="Hacquard S."/>
            <person name="Amyotte S.G."/>
            <person name="Kleemann J."/>
            <person name="Torres M.F."/>
            <person name="Damm U."/>
            <person name="Buiate E.A."/>
            <person name="Epstein L."/>
            <person name="Alkan N."/>
            <person name="Altmueller J."/>
            <person name="Alvarado-Balderrama L."/>
            <person name="Bauser C.A."/>
            <person name="Becker C."/>
            <person name="Birren B.W."/>
            <person name="Chen Z."/>
            <person name="Choi J."/>
            <person name="Crouch J.A."/>
            <person name="Duvick J.P."/>
            <person name="Farman M.A."/>
            <person name="Gan P."/>
            <person name="Heiman D."/>
            <person name="Henrissat B."/>
            <person name="Howard R.J."/>
            <person name="Kabbage M."/>
            <person name="Koch C."/>
            <person name="Kracher B."/>
            <person name="Kubo Y."/>
            <person name="Law A.D."/>
            <person name="Lebrun M.-H."/>
            <person name="Lee Y.-H."/>
            <person name="Miyara I."/>
            <person name="Moore N."/>
            <person name="Neumann U."/>
            <person name="Nordstroem K."/>
            <person name="Panaccione D.G."/>
            <person name="Panstruga R."/>
            <person name="Place M."/>
            <person name="Proctor R.H."/>
            <person name="Prusky D."/>
            <person name="Rech G."/>
            <person name="Reinhardt R."/>
            <person name="Rollins J.A."/>
            <person name="Rounsley S."/>
            <person name="Schardl C.L."/>
            <person name="Schwartz D.C."/>
            <person name="Shenoy N."/>
            <person name="Shirasu K."/>
            <person name="Sikhakolli U.R."/>
            <person name="Stueber K."/>
            <person name="Sukno S.A."/>
            <person name="Sweigard J.A."/>
            <person name="Takano Y."/>
            <person name="Takahara H."/>
            <person name="Trail F."/>
            <person name="van der Does H.C."/>
            <person name="Voll L.M."/>
            <person name="Will I."/>
            <person name="Young S."/>
            <person name="Zeng Q."/>
            <person name="Zhang J."/>
            <person name="Zhou S."/>
            <person name="Dickman M.B."/>
            <person name="Schulze-Lefert P."/>
            <person name="Ver Loren van Themaat E."/>
            <person name="Ma L.-J."/>
            <person name="Vaillancourt L.J."/>
        </authorList>
    </citation>
    <scope>NUCLEOTIDE SEQUENCE [LARGE SCALE GENOMIC DNA]</scope>
    <source>
        <strain evidence="2">IMI 349063</strain>
    </source>
</reference>
<dbReference type="EMBL" id="CACQ02002625">
    <property type="protein sequence ID" value="CCF37770.1"/>
    <property type="molecule type" value="Genomic_DNA"/>
</dbReference>
<organism evidence="1 2">
    <name type="scientific">Colletotrichum higginsianum (strain IMI 349063)</name>
    <name type="common">Crucifer anthracnose fungus</name>
    <dbReference type="NCBI Taxonomy" id="759273"/>
    <lineage>
        <taxon>Eukaryota</taxon>
        <taxon>Fungi</taxon>
        <taxon>Dikarya</taxon>
        <taxon>Ascomycota</taxon>
        <taxon>Pezizomycotina</taxon>
        <taxon>Sordariomycetes</taxon>
        <taxon>Hypocreomycetidae</taxon>
        <taxon>Glomerellales</taxon>
        <taxon>Glomerellaceae</taxon>
        <taxon>Colletotrichum</taxon>
        <taxon>Colletotrichum destructivum species complex</taxon>
    </lineage>
</organism>
<protein>
    <submittedName>
        <fullName evidence="1">Uncharacterized protein</fullName>
    </submittedName>
</protein>
<name>H1VC17_COLHI</name>
<evidence type="ECO:0000313" key="1">
    <source>
        <dbReference type="EMBL" id="CCF37770.1"/>
    </source>
</evidence>
<sequence length="68" mass="7466">MILGNELVSAAPFQCALDCVSRSRRHLHLKKYLEPTGTIRVAGVVKTFGGCHPSSRHIFEAPFNGLMV</sequence>
<evidence type="ECO:0000313" key="2">
    <source>
        <dbReference type="Proteomes" id="UP000007174"/>
    </source>
</evidence>
<dbReference type="Proteomes" id="UP000007174">
    <property type="component" value="Unassembled WGS sequence"/>
</dbReference>
<dbReference type="HOGENOM" id="CLU_2793861_0_0_1"/>